<dbReference type="PROSITE" id="PS00221">
    <property type="entry name" value="MIP"/>
    <property type="match status" value="1"/>
</dbReference>
<keyword evidence="6 10" id="KW-0472">Membrane</keyword>
<dbReference type="PRINTS" id="PR02019">
    <property type="entry name" value="AQUAPORIN7"/>
</dbReference>
<evidence type="ECO:0000256" key="5">
    <source>
        <dbReference type="ARBA" id="ARBA00022989"/>
    </source>
</evidence>
<dbReference type="GO" id="GO:0015250">
    <property type="term" value="F:water channel activity"/>
    <property type="evidence" value="ECO:0007669"/>
    <property type="project" value="TreeGrafter"/>
</dbReference>
<feature type="transmembrane region" description="Helical" evidence="10">
    <location>
        <begin position="239"/>
        <end position="258"/>
    </location>
</feature>
<dbReference type="PANTHER" id="PTHR43829">
    <property type="entry name" value="AQUAPORIN OR AQUAGLYCEROPORIN RELATED"/>
    <property type="match status" value="1"/>
</dbReference>
<dbReference type="GO" id="GO:0016323">
    <property type="term" value="C:basolateral plasma membrane"/>
    <property type="evidence" value="ECO:0007669"/>
    <property type="project" value="TreeGrafter"/>
</dbReference>
<evidence type="ECO:0000256" key="1">
    <source>
        <dbReference type="ARBA" id="ARBA00004141"/>
    </source>
</evidence>
<evidence type="ECO:0000256" key="9">
    <source>
        <dbReference type="RuleBase" id="RU000477"/>
    </source>
</evidence>
<evidence type="ECO:0000256" key="7">
    <source>
        <dbReference type="ARBA" id="ARBA00034651"/>
    </source>
</evidence>
<evidence type="ECO:0000256" key="3">
    <source>
        <dbReference type="ARBA" id="ARBA00022448"/>
    </source>
</evidence>
<dbReference type="AlphaFoldDB" id="A0AAN8JN97"/>
<dbReference type="GO" id="GO:0015254">
    <property type="term" value="F:glycerol channel activity"/>
    <property type="evidence" value="ECO:0007669"/>
    <property type="project" value="TreeGrafter"/>
</dbReference>
<comment type="catalytic activity">
    <reaction evidence="7">
        <text>H2O(in) = H2O(out)</text>
        <dbReference type="Rhea" id="RHEA:29667"/>
        <dbReference type="ChEBI" id="CHEBI:15377"/>
    </reaction>
</comment>
<dbReference type="Proteomes" id="UP001347796">
    <property type="component" value="Unassembled WGS sequence"/>
</dbReference>
<sequence length="293" mass="31539">MGCGSCETRLSLQKYPVCREFLAEFLGTFILMCFGEGSVAQLVLSGGKAGSPSTIYWSWGIGVTMGVYVAGGISGGHLNPAVTLAMAILRKCPWRKVPIYMLGQYLGAFVASVVVFFVYTDALNNFDGGVRETQGSTATAGIWSTYPQAHLSTLNGFGDQIFGTAILLICVLAITDGRNMKTPTGLAPISIGLVVVAIGMTFGYNCGYAINPARDLAPRIFTAVAGWGAEPFSFRDYNWFWVPVCGSHFGAIIGSIIYQLCIGLHWPNENEGTYKEKEIDVGINELPVLNTHM</sequence>
<dbReference type="EMBL" id="JAZGQO010000008">
    <property type="protein sequence ID" value="KAK6179977.1"/>
    <property type="molecule type" value="Genomic_DNA"/>
</dbReference>
<dbReference type="SUPFAM" id="SSF81338">
    <property type="entry name" value="Aquaporin-like"/>
    <property type="match status" value="1"/>
</dbReference>
<dbReference type="NCBIfam" id="TIGR00861">
    <property type="entry name" value="MIP"/>
    <property type="match status" value="1"/>
</dbReference>
<dbReference type="Pfam" id="PF00230">
    <property type="entry name" value="MIP"/>
    <property type="match status" value="1"/>
</dbReference>
<comment type="caution">
    <text evidence="11">The sequence shown here is derived from an EMBL/GenBank/DDBJ whole genome shotgun (WGS) entry which is preliminary data.</text>
</comment>
<dbReference type="InterPro" id="IPR050363">
    <property type="entry name" value="MIP/Aquaporin"/>
</dbReference>
<feature type="transmembrane region" description="Helical" evidence="10">
    <location>
        <begin position="186"/>
        <end position="210"/>
    </location>
</feature>
<feature type="transmembrane region" description="Helical" evidence="10">
    <location>
        <begin position="157"/>
        <end position="174"/>
    </location>
</feature>
<name>A0AAN8JN97_PATCE</name>
<evidence type="ECO:0000256" key="10">
    <source>
        <dbReference type="SAM" id="Phobius"/>
    </source>
</evidence>
<dbReference type="FunFam" id="1.20.1080.10:FF:000005">
    <property type="entry name" value="Aquaporin 3"/>
    <property type="match status" value="1"/>
</dbReference>
<dbReference type="CDD" id="cd00333">
    <property type="entry name" value="MIP"/>
    <property type="match status" value="1"/>
</dbReference>
<gene>
    <name evidence="11" type="ORF">SNE40_012213</name>
</gene>
<evidence type="ECO:0000313" key="11">
    <source>
        <dbReference type="EMBL" id="KAK6179977.1"/>
    </source>
</evidence>
<organism evidence="11 12">
    <name type="scientific">Patella caerulea</name>
    <name type="common">Rayed Mediterranean limpet</name>
    <dbReference type="NCBI Taxonomy" id="87958"/>
    <lineage>
        <taxon>Eukaryota</taxon>
        <taxon>Metazoa</taxon>
        <taxon>Spiralia</taxon>
        <taxon>Lophotrochozoa</taxon>
        <taxon>Mollusca</taxon>
        <taxon>Gastropoda</taxon>
        <taxon>Patellogastropoda</taxon>
        <taxon>Patelloidea</taxon>
        <taxon>Patellidae</taxon>
        <taxon>Patella</taxon>
    </lineage>
</organism>
<evidence type="ECO:0000256" key="8">
    <source>
        <dbReference type="ARBA" id="ARBA00049405"/>
    </source>
</evidence>
<proteinExistence type="inferred from homology"/>
<comment type="subcellular location">
    <subcellularLocation>
        <location evidence="1">Membrane</location>
        <topology evidence="1">Multi-pass membrane protein</topology>
    </subcellularLocation>
</comment>
<dbReference type="PANTHER" id="PTHR43829:SF9">
    <property type="entry name" value="AQUAPORIN-9"/>
    <property type="match status" value="1"/>
</dbReference>
<evidence type="ECO:0000256" key="6">
    <source>
        <dbReference type="ARBA" id="ARBA00023136"/>
    </source>
</evidence>
<comment type="catalytic activity">
    <reaction evidence="8">
        <text>glycerol(in) = glycerol(out)</text>
        <dbReference type="Rhea" id="RHEA:29675"/>
        <dbReference type="ChEBI" id="CHEBI:17754"/>
    </reaction>
</comment>
<accession>A0AAN8JN97</accession>
<dbReference type="InterPro" id="IPR022357">
    <property type="entry name" value="MIP_CS"/>
</dbReference>
<dbReference type="Gene3D" id="1.20.1080.10">
    <property type="entry name" value="Glycerol uptake facilitator protein"/>
    <property type="match status" value="1"/>
</dbReference>
<feature type="transmembrane region" description="Helical" evidence="10">
    <location>
        <begin position="56"/>
        <end position="78"/>
    </location>
</feature>
<comment type="similarity">
    <text evidence="2 9">Belongs to the MIP/aquaporin (TC 1.A.8) family.</text>
</comment>
<feature type="transmembrane region" description="Helical" evidence="10">
    <location>
        <begin position="99"/>
        <end position="119"/>
    </location>
</feature>
<keyword evidence="4 9" id="KW-0812">Transmembrane</keyword>
<keyword evidence="3 9" id="KW-0813">Transport</keyword>
<dbReference type="InterPro" id="IPR000425">
    <property type="entry name" value="MIP"/>
</dbReference>
<keyword evidence="12" id="KW-1185">Reference proteome</keyword>
<reference evidence="11 12" key="1">
    <citation type="submission" date="2024-01" db="EMBL/GenBank/DDBJ databases">
        <title>The genome of the rayed Mediterranean limpet Patella caerulea (Linnaeus, 1758).</title>
        <authorList>
            <person name="Anh-Thu Weber A."/>
            <person name="Halstead-Nussloch G."/>
        </authorList>
    </citation>
    <scope>NUCLEOTIDE SEQUENCE [LARGE SCALE GENOMIC DNA]</scope>
    <source>
        <strain evidence="11">AATW-2023a</strain>
        <tissue evidence="11">Whole specimen</tissue>
    </source>
</reference>
<protein>
    <submittedName>
        <fullName evidence="11">Uncharacterized protein</fullName>
    </submittedName>
</protein>
<evidence type="ECO:0000256" key="2">
    <source>
        <dbReference type="ARBA" id="ARBA00006175"/>
    </source>
</evidence>
<dbReference type="PRINTS" id="PR00783">
    <property type="entry name" value="MINTRINSICP"/>
</dbReference>
<evidence type="ECO:0000256" key="4">
    <source>
        <dbReference type="ARBA" id="ARBA00022692"/>
    </source>
</evidence>
<feature type="transmembrane region" description="Helical" evidence="10">
    <location>
        <begin position="21"/>
        <end position="44"/>
    </location>
</feature>
<keyword evidence="5 10" id="KW-1133">Transmembrane helix</keyword>
<dbReference type="InterPro" id="IPR023271">
    <property type="entry name" value="Aquaporin-like"/>
</dbReference>
<evidence type="ECO:0000313" key="12">
    <source>
        <dbReference type="Proteomes" id="UP001347796"/>
    </source>
</evidence>